<keyword evidence="3" id="KW-0548">Nucleotidyltransferase</keyword>
<comment type="similarity">
    <text evidence="6">Belongs to the DNA polymerase HolA subunit family.</text>
</comment>
<dbReference type="KEGG" id="cgrn:4412665_01019"/>
<name>A0A239WJP0_9ACTN</name>
<dbReference type="GO" id="GO:0006261">
    <property type="term" value="P:DNA-templated DNA replication"/>
    <property type="evidence" value="ECO:0007669"/>
    <property type="project" value="TreeGrafter"/>
</dbReference>
<keyword evidence="5" id="KW-0239">DNA-directed DNA polymerase</keyword>
<dbReference type="RefSeq" id="WP_021104429.1">
    <property type="nucleotide sequence ID" value="NZ_LT906441.1"/>
</dbReference>
<dbReference type="eggNOG" id="COG1466">
    <property type="taxonomic scope" value="Bacteria"/>
</dbReference>
<dbReference type="NCBIfam" id="TIGR01128">
    <property type="entry name" value="holA"/>
    <property type="match status" value="1"/>
</dbReference>
<dbReference type="PANTHER" id="PTHR34388:SF1">
    <property type="entry name" value="DNA POLYMERASE III SUBUNIT DELTA"/>
    <property type="match status" value="1"/>
</dbReference>
<dbReference type="SUPFAM" id="SSF52540">
    <property type="entry name" value="P-loop containing nucleoside triphosphate hydrolases"/>
    <property type="match status" value="1"/>
</dbReference>
<dbReference type="SUPFAM" id="SSF48019">
    <property type="entry name" value="post-AAA+ oligomerization domain-like"/>
    <property type="match status" value="1"/>
</dbReference>
<reference evidence="9 10" key="1">
    <citation type="submission" date="2017-06" db="EMBL/GenBank/DDBJ databases">
        <authorList>
            <consortium name="Pathogen Informatics"/>
        </authorList>
    </citation>
    <scope>NUCLEOTIDE SEQUENCE [LARGE SCALE GENOMIC DNA]</scope>
    <source>
        <strain evidence="9 10">NCTC11865</strain>
    </source>
</reference>
<dbReference type="EC" id="2.7.7.7" evidence="1"/>
<evidence type="ECO:0000313" key="10">
    <source>
        <dbReference type="Proteomes" id="UP000215332"/>
    </source>
</evidence>
<evidence type="ECO:0000256" key="2">
    <source>
        <dbReference type="ARBA" id="ARBA00022679"/>
    </source>
</evidence>
<evidence type="ECO:0000256" key="7">
    <source>
        <dbReference type="ARBA" id="ARBA00049244"/>
    </source>
</evidence>
<dbReference type="Gene3D" id="1.20.272.10">
    <property type="match status" value="1"/>
</dbReference>
<evidence type="ECO:0000313" key="9">
    <source>
        <dbReference type="EMBL" id="SNV33834.1"/>
    </source>
</evidence>
<evidence type="ECO:0000256" key="6">
    <source>
        <dbReference type="ARBA" id="ARBA00034754"/>
    </source>
</evidence>
<evidence type="ECO:0000256" key="4">
    <source>
        <dbReference type="ARBA" id="ARBA00022705"/>
    </source>
</evidence>
<dbReference type="GO" id="GO:0003677">
    <property type="term" value="F:DNA binding"/>
    <property type="evidence" value="ECO:0007669"/>
    <property type="project" value="InterPro"/>
</dbReference>
<dbReference type="Proteomes" id="UP000215332">
    <property type="component" value="Chromosome 1"/>
</dbReference>
<dbReference type="Pfam" id="PF21694">
    <property type="entry name" value="DNA_pol3_delta_C"/>
    <property type="match status" value="1"/>
</dbReference>
<evidence type="ECO:0000256" key="3">
    <source>
        <dbReference type="ARBA" id="ARBA00022695"/>
    </source>
</evidence>
<keyword evidence="2" id="KW-0808">Transferase</keyword>
<dbReference type="InterPro" id="IPR008921">
    <property type="entry name" value="DNA_pol3_clamp-load_cplx_C"/>
</dbReference>
<dbReference type="Gene3D" id="3.40.50.300">
    <property type="entry name" value="P-loop containing nucleotide triphosphate hydrolases"/>
    <property type="match status" value="1"/>
</dbReference>
<evidence type="ECO:0000256" key="1">
    <source>
        <dbReference type="ARBA" id="ARBA00012417"/>
    </source>
</evidence>
<organism evidence="9 10">
    <name type="scientific">Cutibacterium granulosum</name>
    <dbReference type="NCBI Taxonomy" id="33011"/>
    <lineage>
        <taxon>Bacteria</taxon>
        <taxon>Bacillati</taxon>
        <taxon>Actinomycetota</taxon>
        <taxon>Actinomycetes</taxon>
        <taxon>Propionibacteriales</taxon>
        <taxon>Propionibacteriaceae</taxon>
        <taxon>Cutibacterium</taxon>
    </lineage>
</organism>
<feature type="domain" description="DNA polymerase III delta subunit-like C-terminal" evidence="8">
    <location>
        <begin position="199"/>
        <end position="314"/>
    </location>
</feature>
<sequence>MSGSVFGTSLLVVGPEQLLRERAVNTRVRDARRQAPDAELIELDGAGMDVGSFTEATGGSLFAQTTIVVVHALSEVDKDLFDLVASVAAQPSDDLCLIMDHPGGNKGRGLLNKLRKAKVTTVKADQVKPWKIPDFIAHEARGARLRMDRAAIDSLHRALGNDLRTLAAAVQQLADDSDGHVDSQQVSIYFGGRAEVTSYAVADAIMAGHVDKALEDLRWALDSGVSPTYITTVMAGSLRNLGRYLDARTRRMANTEIAAVIGVPPWKIKDLEAQRRHWDSAAVARALRHVVQADAAVKGAAVDAHYALEAMVLEVEQARVGR</sequence>
<evidence type="ECO:0000256" key="5">
    <source>
        <dbReference type="ARBA" id="ARBA00022932"/>
    </source>
</evidence>
<accession>A0A239WJP0</accession>
<gene>
    <name evidence="9" type="ORF">SAMEA4412665_01019</name>
</gene>
<proteinExistence type="inferred from homology"/>
<dbReference type="InterPro" id="IPR005790">
    <property type="entry name" value="DNA_polIII_delta"/>
</dbReference>
<evidence type="ECO:0000259" key="8">
    <source>
        <dbReference type="Pfam" id="PF21694"/>
    </source>
</evidence>
<keyword evidence="4" id="KW-0235">DNA replication</keyword>
<dbReference type="InterPro" id="IPR048466">
    <property type="entry name" value="DNA_pol3_delta-like_C"/>
</dbReference>
<dbReference type="InterPro" id="IPR027417">
    <property type="entry name" value="P-loop_NTPase"/>
</dbReference>
<protein>
    <recommendedName>
        <fullName evidence="1">DNA-directed DNA polymerase</fullName>
        <ecNumber evidence="1">2.7.7.7</ecNumber>
    </recommendedName>
</protein>
<dbReference type="AlphaFoldDB" id="A0A239WJP0"/>
<comment type="catalytic activity">
    <reaction evidence="7">
        <text>DNA(n) + a 2'-deoxyribonucleoside 5'-triphosphate = DNA(n+1) + diphosphate</text>
        <dbReference type="Rhea" id="RHEA:22508"/>
        <dbReference type="Rhea" id="RHEA-COMP:17339"/>
        <dbReference type="Rhea" id="RHEA-COMP:17340"/>
        <dbReference type="ChEBI" id="CHEBI:33019"/>
        <dbReference type="ChEBI" id="CHEBI:61560"/>
        <dbReference type="ChEBI" id="CHEBI:173112"/>
        <dbReference type="EC" id="2.7.7.7"/>
    </reaction>
</comment>
<dbReference type="GO" id="GO:0003887">
    <property type="term" value="F:DNA-directed DNA polymerase activity"/>
    <property type="evidence" value="ECO:0007669"/>
    <property type="project" value="UniProtKB-KW"/>
</dbReference>
<dbReference type="GO" id="GO:0009360">
    <property type="term" value="C:DNA polymerase III complex"/>
    <property type="evidence" value="ECO:0007669"/>
    <property type="project" value="TreeGrafter"/>
</dbReference>
<dbReference type="EMBL" id="LT906441">
    <property type="protein sequence ID" value="SNV33834.1"/>
    <property type="molecule type" value="Genomic_DNA"/>
</dbReference>
<dbReference type="PANTHER" id="PTHR34388">
    <property type="entry name" value="DNA POLYMERASE III SUBUNIT DELTA"/>
    <property type="match status" value="1"/>
</dbReference>